<dbReference type="EMBL" id="UINC01083491">
    <property type="protein sequence ID" value="SVC29255.1"/>
    <property type="molecule type" value="Genomic_DNA"/>
</dbReference>
<dbReference type="InterPro" id="IPR038765">
    <property type="entry name" value="Papain-like_cys_pep_sf"/>
</dbReference>
<dbReference type="SUPFAM" id="SSF54001">
    <property type="entry name" value="Cysteine proteinases"/>
    <property type="match status" value="1"/>
</dbReference>
<evidence type="ECO:0000259" key="1">
    <source>
        <dbReference type="Pfam" id="PF04473"/>
    </source>
</evidence>
<sequence length="272" mass="29686">MALFVAGITLALATGVSLVASLSADASGTLPEGKAGEEFSAEIAEIDSVAGFEQAIAQEIELNGLTGLEVAVFVDDMMRRKFLHGYAEMPWYDNWVLAIVHRVVPEKEIMGYLDPHDVVRYDYGICNQQAILFQHLMSSLGFSVGSVRISLPGMGHFASAAKVDGEWYLFDSNFEPLYDRRDPAILAGLLEKDQKVISSLYGQEAAVDVQNGVVTLSDIDQFPAARGRLVQRISLALSRFAGLVVTGIGYLLVRRTGNRQEHGAVAKERSEF</sequence>
<feature type="domain" description="Transglutaminase-like" evidence="1">
    <location>
        <begin position="112"/>
        <end position="176"/>
    </location>
</feature>
<accession>A0A382L0D7</accession>
<reference evidence="2" key="1">
    <citation type="submission" date="2018-05" db="EMBL/GenBank/DDBJ databases">
        <authorList>
            <person name="Lanie J.A."/>
            <person name="Ng W.-L."/>
            <person name="Kazmierczak K.M."/>
            <person name="Andrzejewski T.M."/>
            <person name="Davidsen T.M."/>
            <person name="Wayne K.J."/>
            <person name="Tettelin H."/>
            <person name="Glass J.I."/>
            <person name="Rusch D."/>
            <person name="Podicherti R."/>
            <person name="Tsui H.-C.T."/>
            <person name="Winkler M.E."/>
        </authorList>
    </citation>
    <scope>NUCLEOTIDE SEQUENCE</scope>
</reference>
<evidence type="ECO:0000313" key="2">
    <source>
        <dbReference type="EMBL" id="SVC29255.1"/>
    </source>
</evidence>
<name>A0A382L0D7_9ZZZZ</name>
<gene>
    <name evidence="2" type="ORF">METZ01_LOCUS282109</name>
</gene>
<organism evidence="2">
    <name type="scientific">marine metagenome</name>
    <dbReference type="NCBI Taxonomy" id="408172"/>
    <lineage>
        <taxon>unclassified sequences</taxon>
        <taxon>metagenomes</taxon>
        <taxon>ecological metagenomes</taxon>
    </lineage>
</organism>
<dbReference type="InterPro" id="IPR007562">
    <property type="entry name" value="Transglutaminase-like_domain"/>
</dbReference>
<proteinExistence type="predicted"/>
<dbReference type="AlphaFoldDB" id="A0A382L0D7"/>
<dbReference type="Pfam" id="PF04473">
    <property type="entry name" value="DUF553"/>
    <property type="match status" value="1"/>
</dbReference>
<protein>
    <recommendedName>
        <fullName evidence="1">Transglutaminase-like domain-containing protein</fullName>
    </recommendedName>
</protein>